<name>A0A918XT88_9PROT</name>
<evidence type="ECO:0000256" key="8">
    <source>
        <dbReference type="SAM" id="Phobius"/>
    </source>
</evidence>
<feature type="transmembrane region" description="Helical" evidence="8">
    <location>
        <begin position="359"/>
        <end position="380"/>
    </location>
</feature>
<reference evidence="10" key="2">
    <citation type="submission" date="2020-09" db="EMBL/GenBank/DDBJ databases">
        <authorList>
            <person name="Sun Q."/>
            <person name="Kim S."/>
        </authorList>
    </citation>
    <scope>NUCLEOTIDE SEQUENCE</scope>
    <source>
        <strain evidence="10">KCTC 42651</strain>
    </source>
</reference>
<evidence type="ECO:0000256" key="5">
    <source>
        <dbReference type="ARBA" id="ARBA00022692"/>
    </source>
</evidence>
<keyword evidence="11" id="KW-1185">Reference proteome</keyword>
<evidence type="ECO:0000313" key="11">
    <source>
        <dbReference type="Proteomes" id="UP000630353"/>
    </source>
</evidence>
<dbReference type="NCBIfam" id="NF037955">
    <property type="entry name" value="mfs"/>
    <property type="match status" value="1"/>
</dbReference>
<feature type="transmembrane region" description="Helical" evidence="8">
    <location>
        <begin position="70"/>
        <end position="86"/>
    </location>
</feature>
<evidence type="ECO:0000256" key="6">
    <source>
        <dbReference type="ARBA" id="ARBA00022989"/>
    </source>
</evidence>
<evidence type="ECO:0000256" key="2">
    <source>
        <dbReference type="ARBA" id="ARBA00022448"/>
    </source>
</evidence>
<feature type="transmembrane region" description="Helical" evidence="8">
    <location>
        <begin position="36"/>
        <end position="58"/>
    </location>
</feature>
<evidence type="ECO:0000256" key="7">
    <source>
        <dbReference type="ARBA" id="ARBA00023136"/>
    </source>
</evidence>
<feature type="transmembrane region" description="Helical" evidence="8">
    <location>
        <begin position="189"/>
        <end position="208"/>
    </location>
</feature>
<dbReference type="InterPro" id="IPR024989">
    <property type="entry name" value="MFS_assoc_dom"/>
</dbReference>
<dbReference type="PANTHER" id="PTHR23522">
    <property type="entry name" value="BLL5896 PROTEIN"/>
    <property type="match status" value="1"/>
</dbReference>
<feature type="transmembrane region" description="Helical" evidence="8">
    <location>
        <begin position="233"/>
        <end position="254"/>
    </location>
</feature>
<dbReference type="InterPro" id="IPR036259">
    <property type="entry name" value="MFS_trans_sf"/>
</dbReference>
<comment type="subcellular location">
    <subcellularLocation>
        <location evidence="1">Cell inner membrane</location>
        <topology evidence="1">Multi-pass membrane protein</topology>
    </subcellularLocation>
</comment>
<dbReference type="GO" id="GO:0030395">
    <property type="term" value="F:lactose binding"/>
    <property type="evidence" value="ECO:0007669"/>
    <property type="project" value="TreeGrafter"/>
</dbReference>
<dbReference type="Proteomes" id="UP000630353">
    <property type="component" value="Unassembled WGS sequence"/>
</dbReference>
<organism evidence="10 11">
    <name type="scientific">Thalassobaculum fulvum</name>
    <dbReference type="NCBI Taxonomy" id="1633335"/>
    <lineage>
        <taxon>Bacteria</taxon>
        <taxon>Pseudomonadati</taxon>
        <taxon>Pseudomonadota</taxon>
        <taxon>Alphaproteobacteria</taxon>
        <taxon>Rhodospirillales</taxon>
        <taxon>Thalassobaculaceae</taxon>
        <taxon>Thalassobaculum</taxon>
    </lineage>
</organism>
<dbReference type="InterPro" id="IPR026032">
    <property type="entry name" value="HcaT-like"/>
</dbReference>
<evidence type="ECO:0000256" key="3">
    <source>
        <dbReference type="ARBA" id="ARBA00022475"/>
    </source>
</evidence>
<comment type="caution">
    <text evidence="10">The sequence shown here is derived from an EMBL/GenBank/DDBJ whole genome shotgun (WGS) entry which is preliminary data.</text>
</comment>
<evidence type="ECO:0000259" key="9">
    <source>
        <dbReference type="Pfam" id="PF12832"/>
    </source>
</evidence>
<reference evidence="10" key="1">
    <citation type="journal article" date="2014" name="Int. J. Syst. Evol. Microbiol.">
        <title>Complete genome sequence of Corynebacterium casei LMG S-19264T (=DSM 44701T), isolated from a smear-ripened cheese.</title>
        <authorList>
            <consortium name="US DOE Joint Genome Institute (JGI-PGF)"/>
            <person name="Walter F."/>
            <person name="Albersmeier A."/>
            <person name="Kalinowski J."/>
            <person name="Ruckert C."/>
        </authorList>
    </citation>
    <scope>NUCLEOTIDE SEQUENCE</scope>
    <source>
        <strain evidence="10">KCTC 42651</strain>
    </source>
</reference>
<keyword evidence="4" id="KW-0997">Cell inner membrane</keyword>
<dbReference type="Pfam" id="PF12832">
    <property type="entry name" value="MFS_1_like"/>
    <property type="match status" value="1"/>
</dbReference>
<proteinExistence type="predicted"/>
<dbReference type="EMBL" id="BMZS01000006">
    <property type="protein sequence ID" value="GHD53071.1"/>
    <property type="molecule type" value="Genomic_DNA"/>
</dbReference>
<dbReference type="PANTHER" id="PTHR23522:SF10">
    <property type="entry name" value="3-PHENYLPROPIONIC ACID TRANSPORTER-RELATED"/>
    <property type="match status" value="1"/>
</dbReference>
<dbReference type="RefSeq" id="WP_189990850.1">
    <property type="nucleotide sequence ID" value="NZ_BMZS01000006.1"/>
</dbReference>
<feature type="transmembrane region" description="Helical" evidence="8">
    <location>
        <begin position="292"/>
        <end position="312"/>
    </location>
</feature>
<dbReference type="GO" id="GO:0015528">
    <property type="term" value="F:lactose:proton symporter activity"/>
    <property type="evidence" value="ECO:0007669"/>
    <property type="project" value="TreeGrafter"/>
</dbReference>
<keyword evidence="5 8" id="KW-0812">Transmembrane</keyword>
<evidence type="ECO:0000313" key="10">
    <source>
        <dbReference type="EMBL" id="GHD53071.1"/>
    </source>
</evidence>
<accession>A0A918XT88</accession>
<dbReference type="PIRSF" id="PIRSF004925">
    <property type="entry name" value="HcaT"/>
    <property type="match status" value="1"/>
</dbReference>
<dbReference type="Gene3D" id="1.20.1250.20">
    <property type="entry name" value="MFS general substrate transporter like domains"/>
    <property type="match status" value="2"/>
</dbReference>
<feature type="transmembrane region" description="Helical" evidence="8">
    <location>
        <begin position="386"/>
        <end position="408"/>
    </location>
</feature>
<keyword evidence="2" id="KW-0813">Transport</keyword>
<keyword evidence="6 8" id="KW-1133">Transmembrane helix</keyword>
<feature type="transmembrane region" description="Helical" evidence="8">
    <location>
        <begin position="98"/>
        <end position="121"/>
    </location>
</feature>
<feature type="transmembrane region" description="Helical" evidence="8">
    <location>
        <begin position="127"/>
        <end position="151"/>
    </location>
</feature>
<dbReference type="AlphaFoldDB" id="A0A918XT88"/>
<sequence length="424" mass="44069">MHNGRDSASVSAGNDPERLEKAPRGMAIVHGIADPVAVRLALFYTAYFAVAGVLLPYWPAWLEGRGLDPVTIGAVLAVGFWIKLAAQPAMAAAADASGALRGLVILLSVAALAVYAGFAWAQEPWHYLALAALVGVTFQTIMPLGEALSLAEIRDRGLDYGRIRIWGSVAFIAAAGLGGWTIDVFQTEAVLPMALAALAALVLAAALMPRRKARAARSWSWLAVGRLVADRRFVTFVIAAGAAQASHCVFYGFGTIAWRRIGFDDTVIGMLWTIGVLAEIVLFWVAGRLGRFGSAPVLLAVAGVGVLVRWPLTAVADAVALAAPLQVLHALTFGAAHLGAMRFLQDNAPPGLEATAQALYYALVTGVLMGACMPAAGLLYDAVGMGAYHAMGALGLVTLAAAALLARFGGGDGSQLSRSSEPAA</sequence>
<dbReference type="GO" id="GO:0005886">
    <property type="term" value="C:plasma membrane"/>
    <property type="evidence" value="ECO:0007669"/>
    <property type="project" value="UniProtKB-SubCell"/>
</dbReference>
<gene>
    <name evidence="10" type="ORF">GCM10017083_29310</name>
</gene>
<feature type="domain" description="Major facilitator superfamily associated" evidence="9">
    <location>
        <begin position="38"/>
        <end position="384"/>
    </location>
</feature>
<evidence type="ECO:0000256" key="4">
    <source>
        <dbReference type="ARBA" id="ARBA00022519"/>
    </source>
</evidence>
<evidence type="ECO:0000256" key="1">
    <source>
        <dbReference type="ARBA" id="ARBA00004429"/>
    </source>
</evidence>
<keyword evidence="7 8" id="KW-0472">Membrane</keyword>
<protein>
    <submittedName>
        <fullName evidence="10">MFS transporter</fullName>
    </submittedName>
</protein>
<keyword evidence="3" id="KW-1003">Cell membrane</keyword>
<dbReference type="SUPFAM" id="SSF103473">
    <property type="entry name" value="MFS general substrate transporter"/>
    <property type="match status" value="1"/>
</dbReference>
<feature type="transmembrane region" description="Helical" evidence="8">
    <location>
        <begin position="163"/>
        <end position="183"/>
    </location>
</feature>
<feature type="transmembrane region" description="Helical" evidence="8">
    <location>
        <begin position="266"/>
        <end position="285"/>
    </location>
</feature>